<feature type="compositionally biased region" description="Basic and acidic residues" evidence="6">
    <location>
        <begin position="151"/>
        <end position="160"/>
    </location>
</feature>
<dbReference type="Pfam" id="PF03788">
    <property type="entry name" value="LrgA"/>
    <property type="match status" value="1"/>
</dbReference>
<keyword evidence="2" id="KW-1003">Cell membrane</keyword>
<accession>A0ABU1J1S2</accession>
<keyword evidence="5 7" id="KW-0472">Membrane</keyword>
<keyword evidence="3 7" id="KW-0812">Transmembrane</keyword>
<dbReference type="NCBIfam" id="NF002460">
    <property type="entry name" value="PRK01658.1"/>
    <property type="match status" value="1"/>
</dbReference>
<dbReference type="PANTHER" id="PTHR33931">
    <property type="entry name" value="HOLIN-LIKE PROTEIN CIDA-RELATED"/>
    <property type="match status" value="1"/>
</dbReference>
<feature type="region of interest" description="Disordered" evidence="6">
    <location>
        <begin position="149"/>
        <end position="186"/>
    </location>
</feature>
<dbReference type="PANTHER" id="PTHR33931:SF6">
    <property type="entry name" value="INTEGRAL MEMBRANE PROTEIN YXZK-RELATED"/>
    <property type="match status" value="1"/>
</dbReference>
<feature type="transmembrane region" description="Helical" evidence="7">
    <location>
        <begin position="89"/>
        <end position="115"/>
    </location>
</feature>
<evidence type="ECO:0000313" key="8">
    <source>
        <dbReference type="EMBL" id="MDR6245454.1"/>
    </source>
</evidence>
<sequence>MKVLKIIIQIALLYAFAWLGGQIQQWLHLAIPGSIIGLLLLFVLLLCRVVPVSWIEAGSTTILFYLPLFFVPATVGVINHLDLFAGKGLLLVAIVIASTIITIIAAGHASQWLAILTERRRGTNETIDRVEQMQAELEEESGIRMTSQIAQDERTMHNDKQQAASASSHTKDASQAKLYRKKGTQL</sequence>
<evidence type="ECO:0000313" key="9">
    <source>
        <dbReference type="Proteomes" id="UP001185028"/>
    </source>
</evidence>
<feature type="transmembrane region" description="Helical" evidence="7">
    <location>
        <begin position="62"/>
        <end position="83"/>
    </location>
</feature>
<evidence type="ECO:0000256" key="5">
    <source>
        <dbReference type="ARBA" id="ARBA00023136"/>
    </source>
</evidence>
<dbReference type="EMBL" id="JAVDQH010000014">
    <property type="protein sequence ID" value="MDR6245454.1"/>
    <property type="molecule type" value="Genomic_DNA"/>
</dbReference>
<keyword evidence="8" id="KW-0378">Hydrolase</keyword>
<keyword evidence="9" id="KW-1185">Reference proteome</keyword>
<dbReference type="InterPro" id="IPR005538">
    <property type="entry name" value="LrgA/CidA"/>
</dbReference>
<dbReference type="GO" id="GO:0016787">
    <property type="term" value="F:hydrolase activity"/>
    <property type="evidence" value="ECO:0007669"/>
    <property type="project" value="UniProtKB-KW"/>
</dbReference>
<name>A0ABU1J1S2_9BACL</name>
<evidence type="ECO:0000256" key="7">
    <source>
        <dbReference type="SAM" id="Phobius"/>
    </source>
</evidence>
<organism evidence="8 9">
    <name type="scientific">Paenibacillus hunanensis</name>
    <dbReference type="NCBI Taxonomy" id="539262"/>
    <lineage>
        <taxon>Bacteria</taxon>
        <taxon>Bacillati</taxon>
        <taxon>Bacillota</taxon>
        <taxon>Bacilli</taxon>
        <taxon>Bacillales</taxon>
        <taxon>Paenibacillaceae</taxon>
        <taxon>Paenibacillus</taxon>
    </lineage>
</organism>
<evidence type="ECO:0000256" key="6">
    <source>
        <dbReference type="SAM" id="MobiDB-lite"/>
    </source>
</evidence>
<feature type="transmembrane region" description="Helical" evidence="7">
    <location>
        <begin position="27"/>
        <end position="50"/>
    </location>
</feature>
<reference evidence="8 9" key="1">
    <citation type="submission" date="2023-07" db="EMBL/GenBank/DDBJ databases">
        <title>Genomic Encyclopedia of Type Strains, Phase IV (KMG-IV): sequencing the most valuable type-strain genomes for metagenomic binning, comparative biology and taxonomic classification.</title>
        <authorList>
            <person name="Goeker M."/>
        </authorList>
    </citation>
    <scope>NUCLEOTIDE SEQUENCE [LARGE SCALE GENOMIC DNA]</scope>
    <source>
        <strain evidence="8 9">DSM 22170</strain>
    </source>
</reference>
<gene>
    <name evidence="8" type="ORF">JOC58_003367</name>
</gene>
<evidence type="ECO:0000256" key="2">
    <source>
        <dbReference type="ARBA" id="ARBA00022475"/>
    </source>
</evidence>
<evidence type="ECO:0000256" key="3">
    <source>
        <dbReference type="ARBA" id="ARBA00022692"/>
    </source>
</evidence>
<evidence type="ECO:0000256" key="4">
    <source>
        <dbReference type="ARBA" id="ARBA00022989"/>
    </source>
</evidence>
<dbReference type="RefSeq" id="WP_188777604.1">
    <property type="nucleotide sequence ID" value="NZ_BMMB01000010.1"/>
</dbReference>
<keyword evidence="4 7" id="KW-1133">Transmembrane helix</keyword>
<dbReference type="Proteomes" id="UP001185028">
    <property type="component" value="Unassembled WGS sequence"/>
</dbReference>
<proteinExistence type="predicted"/>
<comment type="caution">
    <text evidence="8">The sequence shown here is derived from an EMBL/GenBank/DDBJ whole genome shotgun (WGS) entry which is preliminary data.</text>
</comment>
<evidence type="ECO:0000256" key="1">
    <source>
        <dbReference type="ARBA" id="ARBA00004651"/>
    </source>
</evidence>
<protein>
    <submittedName>
        <fullName evidence="8">Effector of murein hydrolase LrgA (UPF0299 family)</fullName>
    </submittedName>
</protein>
<comment type="subcellular location">
    <subcellularLocation>
        <location evidence="1">Cell membrane</location>
        <topology evidence="1">Multi-pass membrane protein</topology>
    </subcellularLocation>
</comment>